<dbReference type="EMBL" id="JACCDE010000037">
    <property type="protein sequence ID" value="NYS79961.1"/>
    <property type="molecule type" value="Genomic_DNA"/>
</dbReference>
<protein>
    <submittedName>
        <fullName evidence="2">Uncharacterized protein</fullName>
    </submittedName>
</protein>
<gene>
    <name evidence="2" type="ORF">HZS80_20025</name>
</gene>
<organism evidence="2 3">
    <name type="scientific">Vreelandella glaciei</name>
    <dbReference type="NCBI Taxonomy" id="186761"/>
    <lineage>
        <taxon>Bacteria</taxon>
        <taxon>Pseudomonadati</taxon>
        <taxon>Pseudomonadota</taxon>
        <taxon>Gammaproteobacteria</taxon>
        <taxon>Oceanospirillales</taxon>
        <taxon>Halomonadaceae</taxon>
        <taxon>Vreelandella</taxon>
    </lineage>
</organism>
<dbReference type="RefSeq" id="WP_179917102.1">
    <property type="nucleotide sequence ID" value="NZ_JACCDE010000037.1"/>
</dbReference>
<name>A0A7Z0LWP1_9GAMM</name>
<proteinExistence type="predicted"/>
<keyword evidence="3" id="KW-1185">Reference proteome</keyword>
<reference evidence="2 3" key="1">
    <citation type="journal article" date="2003" name="Extremophiles">
        <title>Halomonas glaciei sp. nov. isolated from fast ice of Adelie Land, Antarctica.</title>
        <authorList>
            <person name="Reddy G.S."/>
            <person name="Raghavan P.U."/>
            <person name="Sarita N.B."/>
            <person name="Prakash J.S."/>
            <person name="Nagesh N."/>
            <person name="Delille D."/>
            <person name="Shivaji S."/>
        </authorList>
    </citation>
    <scope>NUCLEOTIDE SEQUENCE [LARGE SCALE GENOMIC DNA]</scope>
    <source>
        <strain evidence="2 3">DD39</strain>
    </source>
</reference>
<dbReference type="AlphaFoldDB" id="A0A7Z0LWP1"/>
<dbReference type="Proteomes" id="UP000526892">
    <property type="component" value="Unassembled WGS sequence"/>
</dbReference>
<accession>A0A7Z0LWP1</accession>
<keyword evidence="1" id="KW-0812">Transmembrane</keyword>
<evidence type="ECO:0000313" key="2">
    <source>
        <dbReference type="EMBL" id="NYS79961.1"/>
    </source>
</evidence>
<keyword evidence="1" id="KW-1133">Transmembrane helix</keyword>
<keyword evidence="1" id="KW-0472">Membrane</keyword>
<feature type="transmembrane region" description="Helical" evidence="1">
    <location>
        <begin position="18"/>
        <end position="38"/>
    </location>
</feature>
<comment type="caution">
    <text evidence="2">The sequence shown here is derived from an EMBL/GenBank/DDBJ whole genome shotgun (WGS) entry which is preliminary data.</text>
</comment>
<evidence type="ECO:0000313" key="3">
    <source>
        <dbReference type="Proteomes" id="UP000526892"/>
    </source>
</evidence>
<sequence length="206" mass="23007">MAHIITATVALRFHSSTLIAMLAPMFVMAAMVISLMVATSMASAATFNTDDVATHEHWQSMTLSLGGERHYRAIETHSYSDATLSLNATAGVCDLPWLEMRVTLEQQQGESRAVNLVPARLRIDEQPVIDTMAEFITERGDDGFYAHFYLSDLAALMDDMRQGEQLFLGFDQEQREPWYMTFSLQGADAAINRMLAECKGAEYTTH</sequence>
<evidence type="ECO:0000256" key="1">
    <source>
        <dbReference type="SAM" id="Phobius"/>
    </source>
</evidence>